<dbReference type="AlphaFoldDB" id="X0SDK4"/>
<evidence type="ECO:0000313" key="1">
    <source>
        <dbReference type="EMBL" id="GAF79143.1"/>
    </source>
</evidence>
<accession>X0SDK4</accession>
<gene>
    <name evidence="1" type="ORF">S01H1_06169</name>
</gene>
<dbReference type="EMBL" id="BARS01003201">
    <property type="protein sequence ID" value="GAF79143.1"/>
    <property type="molecule type" value="Genomic_DNA"/>
</dbReference>
<proteinExistence type="predicted"/>
<feature type="non-terminal residue" evidence="1">
    <location>
        <position position="1"/>
    </location>
</feature>
<name>X0SDK4_9ZZZZ</name>
<protein>
    <submittedName>
        <fullName evidence="1">Uncharacterized protein</fullName>
    </submittedName>
</protein>
<sequence>RPEFALGVSGVRYRRMMGLTMAERQFVIAAALDVPPLAVLFPGLPDADTEKLPG</sequence>
<comment type="caution">
    <text evidence="1">The sequence shown here is derived from an EMBL/GenBank/DDBJ whole genome shotgun (WGS) entry which is preliminary data.</text>
</comment>
<reference evidence="1" key="1">
    <citation type="journal article" date="2014" name="Front. Microbiol.">
        <title>High frequency of phylogenetically diverse reductive dehalogenase-homologous genes in deep subseafloor sedimentary metagenomes.</title>
        <authorList>
            <person name="Kawai M."/>
            <person name="Futagami T."/>
            <person name="Toyoda A."/>
            <person name="Takaki Y."/>
            <person name="Nishi S."/>
            <person name="Hori S."/>
            <person name="Arai W."/>
            <person name="Tsubouchi T."/>
            <person name="Morono Y."/>
            <person name="Uchiyama I."/>
            <person name="Ito T."/>
            <person name="Fujiyama A."/>
            <person name="Inagaki F."/>
            <person name="Takami H."/>
        </authorList>
    </citation>
    <scope>NUCLEOTIDE SEQUENCE</scope>
    <source>
        <strain evidence="1">Expedition CK06-06</strain>
    </source>
</reference>
<organism evidence="1">
    <name type="scientific">marine sediment metagenome</name>
    <dbReference type="NCBI Taxonomy" id="412755"/>
    <lineage>
        <taxon>unclassified sequences</taxon>
        <taxon>metagenomes</taxon>
        <taxon>ecological metagenomes</taxon>
    </lineage>
</organism>